<proteinExistence type="inferred from homology"/>
<evidence type="ECO:0000256" key="3">
    <source>
        <dbReference type="SAM" id="Phobius"/>
    </source>
</evidence>
<dbReference type="Pfam" id="PF07690">
    <property type="entry name" value="MFS_1"/>
    <property type="match status" value="1"/>
</dbReference>
<feature type="domain" description="Major facilitator superfamily (MFS) profile" evidence="4">
    <location>
        <begin position="60"/>
        <end position="198"/>
    </location>
</feature>
<dbReference type="OrthoDB" id="6509908at2759"/>
<feature type="transmembrane region" description="Helical" evidence="3">
    <location>
        <begin position="127"/>
        <end position="146"/>
    </location>
</feature>
<evidence type="ECO:0000313" key="5">
    <source>
        <dbReference type="EMBL" id="TFK50401.1"/>
    </source>
</evidence>
<evidence type="ECO:0000256" key="2">
    <source>
        <dbReference type="ARBA" id="ARBA00006727"/>
    </source>
</evidence>
<evidence type="ECO:0000256" key="1">
    <source>
        <dbReference type="ARBA" id="ARBA00004141"/>
    </source>
</evidence>
<dbReference type="PANTHER" id="PTHR11360:SF319">
    <property type="entry name" value="MAJOR FACILITATOR SUPERFAMILY (MFS) PROFILE DOMAIN-CONTAINING PROTEIN"/>
    <property type="match status" value="1"/>
</dbReference>
<protein>
    <submittedName>
        <fullName evidence="5">MFS general substrate transporter</fullName>
    </submittedName>
</protein>
<evidence type="ECO:0000259" key="4">
    <source>
        <dbReference type="PROSITE" id="PS50850"/>
    </source>
</evidence>
<sequence>MMPVRIQLLLGVAHPHRFSRNYNLMDEEPKTPLTEAPATLESPAKRPSEVVDRGLRAWLTVFGAFFSMFATFGQMNAIGSFQLWYAEHQLSHYSQSDIAWIGSLQLWVFFFSGGIIGRLFDAYGPKVLLALGTVIYTFSLMMTSLATKYSQFILAQGVLFGIGVGLLFYPALSSTQTHFMKYRATAAGIAYSSPSSTS</sequence>
<dbReference type="GO" id="GO:0016020">
    <property type="term" value="C:membrane"/>
    <property type="evidence" value="ECO:0007669"/>
    <property type="project" value="UniProtKB-SubCell"/>
</dbReference>
<dbReference type="Proteomes" id="UP000305948">
    <property type="component" value="Unassembled WGS sequence"/>
</dbReference>
<accession>A0A5C3N996</accession>
<feature type="transmembrane region" description="Helical" evidence="3">
    <location>
        <begin position="98"/>
        <end position="120"/>
    </location>
</feature>
<keyword evidence="3" id="KW-1133">Transmembrane helix</keyword>
<comment type="similarity">
    <text evidence="2">Belongs to the major facilitator superfamily. Monocarboxylate porter (TC 2.A.1.13) family.</text>
</comment>
<name>A0A5C3N996_9AGAM</name>
<evidence type="ECO:0000313" key="6">
    <source>
        <dbReference type="Proteomes" id="UP000305948"/>
    </source>
</evidence>
<keyword evidence="6" id="KW-1185">Reference proteome</keyword>
<dbReference type="PANTHER" id="PTHR11360">
    <property type="entry name" value="MONOCARBOXYLATE TRANSPORTER"/>
    <property type="match status" value="1"/>
</dbReference>
<keyword evidence="3" id="KW-0812">Transmembrane</keyword>
<feature type="transmembrane region" description="Helical" evidence="3">
    <location>
        <begin position="152"/>
        <end position="172"/>
    </location>
</feature>
<feature type="transmembrane region" description="Helical" evidence="3">
    <location>
        <begin position="55"/>
        <end position="78"/>
    </location>
</feature>
<dbReference type="Gene3D" id="1.20.1250.20">
    <property type="entry name" value="MFS general substrate transporter like domains"/>
    <property type="match status" value="1"/>
</dbReference>
<dbReference type="InterPro" id="IPR050327">
    <property type="entry name" value="Proton-linked_MCT"/>
</dbReference>
<dbReference type="EMBL" id="ML213513">
    <property type="protein sequence ID" value="TFK50401.1"/>
    <property type="molecule type" value="Genomic_DNA"/>
</dbReference>
<dbReference type="InterPro" id="IPR020846">
    <property type="entry name" value="MFS_dom"/>
</dbReference>
<gene>
    <name evidence="5" type="ORF">OE88DRAFT_249936</name>
</gene>
<comment type="subcellular location">
    <subcellularLocation>
        <location evidence="1">Membrane</location>
        <topology evidence="1">Multi-pass membrane protein</topology>
    </subcellularLocation>
</comment>
<dbReference type="InterPro" id="IPR036259">
    <property type="entry name" value="MFS_trans_sf"/>
</dbReference>
<keyword evidence="3" id="KW-0472">Membrane</keyword>
<reference evidence="5 6" key="1">
    <citation type="journal article" date="2019" name="Nat. Ecol. Evol.">
        <title>Megaphylogeny resolves global patterns of mushroom evolution.</title>
        <authorList>
            <person name="Varga T."/>
            <person name="Krizsan K."/>
            <person name="Foldi C."/>
            <person name="Dima B."/>
            <person name="Sanchez-Garcia M."/>
            <person name="Sanchez-Ramirez S."/>
            <person name="Szollosi G.J."/>
            <person name="Szarkandi J.G."/>
            <person name="Papp V."/>
            <person name="Albert L."/>
            <person name="Andreopoulos W."/>
            <person name="Angelini C."/>
            <person name="Antonin V."/>
            <person name="Barry K.W."/>
            <person name="Bougher N.L."/>
            <person name="Buchanan P."/>
            <person name="Buyck B."/>
            <person name="Bense V."/>
            <person name="Catcheside P."/>
            <person name="Chovatia M."/>
            <person name="Cooper J."/>
            <person name="Damon W."/>
            <person name="Desjardin D."/>
            <person name="Finy P."/>
            <person name="Geml J."/>
            <person name="Haridas S."/>
            <person name="Hughes K."/>
            <person name="Justo A."/>
            <person name="Karasinski D."/>
            <person name="Kautmanova I."/>
            <person name="Kiss B."/>
            <person name="Kocsube S."/>
            <person name="Kotiranta H."/>
            <person name="LaButti K.M."/>
            <person name="Lechner B.E."/>
            <person name="Liimatainen K."/>
            <person name="Lipzen A."/>
            <person name="Lukacs Z."/>
            <person name="Mihaltcheva S."/>
            <person name="Morgado L.N."/>
            <person name="Niskanen T."/>
            <person name="Noordeloos M.E."/>
            <person name="Ohm R.A."/>
            <person name="Ortiz-Santana B."/>
            <person name="Ovrebo C."/>
            <person name="Racz N."/>
            <person name="Riley R."/>
            <person name="Savchenko A."/>
            <person name="Shiryaev A."/>
            <person name="Soop K."/>
            <person name="Spirin V."/>
            <person name="Szebenyi C."/>
            <person name="Tomsovsky M."/>
            <person name="Tulloss R.E."/>
            <person name="Uehling J."/>
            <person name="Grigoriev I.V."/>
            <person name="Vagvolgyi C."/>
            <person name="Papp T."/>
            <person name="Martin F.M."/>
            <person name="Miettinen O."/>
            <person name="Hibbett D.S."/>
            <person name="Nagy L.G."/>
        </authorList>
    </citation>
    <scope>NUCLEOTIDE SEQUENCE [LARGE SCALE GENOMIC DNA]</scope>
    <source>
        <strain evidence="5 6">OMC1185</strain>
    </source>
</reference>
<dbReference type="SUPFAM" id="SSF103473">
    <property type="entry name" value="MFS general substrate transporter"/>
    <property type="match status" value="1"/>
</dbReference>
<organism evidence="5 6">
    <name type="scientific">Heliocybe sulcata</name>
    <dbReference type="NCBI Taxonomy" id="5364"/>
    <lineage>
        <taxon>Eukaryota</taxon>
        <taxon>Fungi</taxon>
        <taxon>Dikarya</taxon>
        <taxon>Basidiomycota</taxon>
        <taxon>Agaricomycotina</taxon>
        <taxon>Agaricomycetes</taxon>
        <taxon>Gloeophyllales</taxon>
        <taxon>Gloeophyllaceae</taxon>
        <taxon>Heliocybe</taxon>
    </lineage>
</organism>
<dbReference type="AlphaFoldDB" id="A0A5C3N996"/>
<dbReference type="GO" id="GO:0022857">
    <property type="term" value="F:transmembrane transporter activity"/>
    <property type="evidence" value="ECO:0007669"/>
    <property type="project" value="InterPro"/>
</dbReference>
<dbReference type="InterPro" id="IPR011701">
    <property type="entry name" value="MFS"/>
</dbReference>
<dbReference type="PROSITE" id="PS50850">
    <property type="entry name" value="MFS"/>
    <property type="match status" value="1"/>
</dbReference>